<dbReference type="EMBL" id="JAAALK010000290">
    <property type="protein sequence ID" value="KAG8046591.1"/>
    <property type="molecule type" value="Genomic_DNA"/>
</dbReference>
<reference evidence="2" key="1">
    <citation type="journal article" date="2021" name="bioRxiv">
        <title>Whole Genome Assembly and Annotation of Northern Wild Rice, Zizania palustris L., Supports a Whole Genome Duplication in the Zizania Genus.</title>
        <authorList>
            <person name="Haas M."/>
            <person name="Kono T."/>
            <person name="Macchietto M."/>
            <person name="Millas R."/>
            <person name="McGilp L."/>
            <person name="Shao M."/>
            <person name="Duquette J."/>
            <person name="Hirsch C.N."/>
            <person name="Kimball J."/>
        </authorList>
    </citation>
    <scope>NUCLEOTIDE SEQUENCE</scope>
    <source>
        <tissue evidence="2">Fresh leaf tissue</tissue>
    </source>
</reference>
<gene>
    <name evidence="2" type="ORF">GUJ93_ZPchr0008g14084</name>
</gene>
<organism evidence="2 3">
    <name type="scientific">Zizania palustris</name>
    <name type="common">Northern wild rice</name>
    <dbReference type="NCBI Taxonomy" id="103762"/>
    <lineage>
        <taxon>Eukaryota</taxon>
        <taxon>Viridiplantae</taxon>
        <taxon>Streptophyta</taxon>
        <taxon>Embryophyta</taxon>
        <taxon>Tracheophyta</taxon>
        <taxon>Spermatophyta</taxon>
        <taxon>Magnoliopsida</taxon>
        <taxon>Liliopsida</taxon>
        <taxon>Poales</taxon>
        <taxon>Poaceae</taxon>
        <taxon>BOP clade</taxon>
        <taxon>Oryzoideae</taxon>
        <taxon>Oryzeae</taxon>
        <taxon>Zizaniinae</taxon>
        <taxon>Zizania</taxon>
    </lineage>
</organism>
<proteinExistence type="predicted"/>
<feature type="compositionally biased region" description="Low complexity" evidence="1">
    <location>
        <begin position="64"/>
        <end position="73"/>
    </location>
</feature>
<comment type="caution">
    <text evidence="2">The sequence shown here is derived from an EMBL/GenBank/DDBJ whole genome shotgun (WGS) entry which is preliminary data.</text>
</comment>
<feature type="region of interest" description="Disordered" evidence="1">
    <location>
        <begin position="51"/>
        <end position="123"/>
    </location>
</feature>
<evidence type="ECO:0000256" key="1">
    <source>
        <dbReference type="SAM" id="MobiDB-lite"/>
    </source>
</evidence>
<keyword evidence="3" id="KW-1185">Reference proteome</keyword>
<name>A0A8J5V4A1_ZIZPA</name>
<protein>
    <submittedName>
        <fullName evidence="2">Uncharacterized protein</fullName>
    </submittedName>
</protein>
<evidence type="ECO:0000313" key="2">
    <source>
        <dbReference type="EMBL" id="KAG8046591.1"/>
    </source>
</evidence>
<reference evidence="2" key="2">
    <citation type="submission" date="2021-02" db="EMBL/GenBank/DDBJ databases">
        <authorList>
            <person name="Kimball J.A."/>
            <person name="Haas M.W."/>
            <person name="Macchietto M."/>
            <person name="Kono T."/>
            <person name="Duquette J."/>
            <person name="Shao M."/>
        </authorList>
    </citation>
    <scope>NUCLEOTIDE SEQUENCE</scope>
    <source>
        <tissue evidence="2">Fresh leaf tissue</tissue>
    </source>
</reference>
<accession>A0A8J5V4A1</accession>
<feature type="compositionally biased region" description="Basic residues" evidence="1">
    <location>
        <begin position="94"/>
        <end position="123"/>
    </location>
</feature>
<dbReference type="AlphaFoldDB" id="A0A8J5V4A1"/>
<dbReference type="Proteomes" id="UP000729402">
    <property type="component" value="Unassembled WGS sequence"/>
</dbReference>
<sequence length="123" mass="13737">MRIRHVSPCDYLICQMARTTPPFPPHTYLPFGLLRLPPLLASASHEHPPAPLELFVLGRPPPGSSSSPSSAPSARRETEWSGWGGGRSAERGRRRERRPAARKRLTGACRRQPRQLRAVGRRS</sequence>
<evidence type="ECO:0000313" key="3">
    <source>
        <dbReference type="Proteomes" id="UP000729402"/>
    </source>
</evidence>